<comment type="caution">
    <text evidence="2">The sequence shown here is derived from an EMBL/GenBank/DDBJ whole genome shotgun (WGS) entry which is preliminary data.</text>
</comment>
<evidence type="ECO:0000313" key="2">
    <source>
        <dbReference type="EMBL" id="MBB6328871.1"/>
    </source>
</evidence>
<dbReference type="AlphaFoldDB" id="A0A841N400"/>
<evidence type="ECO:0000259" key="1">
    <source>
        <dbReference type="Pfam" id="PF10137"/>
    </source>
</evidence>
<keyword evidence="3" id="KW-1185">Reference proteome</keyword>
<gene>
    <name evidence="2" type="ORF">FHS59_004530</name>
</gene>
<dbReference type="GO" id="GO:0050135">
    <property type="term" value="F:NADP+ nucleosidase activity"/>
    <property type="evidence" value="ECO:0007669"/>
    <property type="project" value="InterPro"/>
</dbReference>
<dbReference type="InterPro" id="IPR019302">
    <property type="entry name" value="CAP12/PCTIR_TIR_dom"/>
</dbReference>
<dbReference type="Pfam" id="PF10137">
    <property type="entry name" value="CAP12-PCTIR_TIR"/>
    <property type="match status" value="1"/>
</dbReference>
<feature type="domain" description="CD-NTase-associated protein 12/Pycsar effector protein TIR" evidence="1">
    <location>
        <begin position="81"/>
        <end position="201"/>
    </location>
</feature>
<dbReference type="InterPro" id="IPR014571">
    <property type="entry name" value="UCP032620"/>
</dbReference>
<dbReference type="PIRSF" id="PIRSF032620">
    <property type="entry name" value="UCP032620"/>
    <property type="match status" value="1"/>
</dbReference>
<reference evidence="2 3" key="1">
    <citation type="submission" date="2020-08" db="EMBL/GenBank/DDBJ databases">
        <title>Genomic Encyclopedia of Type Strains, Phase IV (KMG-IV): sequencing the most valuable type-strain genomes for metagenomic binning, comparative biology and taxonomic classification.</title>
        <authorList>
            <person name="Goeker M."/>
        </authorList>
    </citation>
    <scope>NUCLEOTIDE SEQUENCE [LARGE SCALE GENOMIC DNA]</scope>
    <source>
        <strain evidence="2 3">DSM 102044</strain>
    </source>
</reference>
<dbReference type="RefSeq" id="WP_184498391.1">
    <property type="nucleotide sequence ID" value="NZ_JACIJO010000005.1"/>
</dbReference>
<name>A0A841N400_9BACT</name>
<sequence>MTFEEVKESLSKLGYTIKGEKELLHGVQIRLENGGIVNCYNNGNINVQGKNASEIKSGLGLENPIPQFQAKVNNQKAPEEVFVVYGHDTTAKTQLEAMLRRWNVEPIILDQLPSEGKTIIEKLENYTERASFCIVLATPDDEGHRKDHPEEKAYRARQNVVLELGMMLSKLGRDRVAILLRNQDETERPSDIHGLIYIPFKDDIAEVALPLAKEMSTKGYSIDIKRL</sequence>
<dbReference type="Proteomes" id="UP000588604">
    <property type="component" value="Unassembled WGS sequence"/>
</dbReference>
<proteinExistence type="predicted"/>
<accession>A0A841N400</accession>
<organism evidence="2 3">
    <name type="scientific">Algoriphagus iocasae</name>
    <dbReference type="NCBI Taxonomy" id="1836499"/>
    <lineage>
        <taxon>Bacteria</taxon>
        <taxon>Pseudomonadati</taxon>
        <taxon>Bacteroidota</taxon>
        <taxon>Cytophagia</taxon>
        <taxon>Cytophagales</taxon>
        <taxon>Cyclobacteriaceae</taxon>
        <taxon>Algoriphagus</taxon>
    </lineage>
</organism>
<protein>
    <submittedName>
        <fullName evidence="2">Putative nucleotide-binding protein</fullName>
    </submittedName>
</protein>
<evidence type="ECO:0000313" key="3">
    <source>
        <dbReference type="Proteomes" id="UP000588604"/>
    </source>
</evidence>
<dbReference type="EMBL" id="JACIJO010000005">
    <property type="protein sequence ID" value="MBB6328871.1"/>
    <property type="molecule type" value="Genomic_DNA"/>
</dbReference>